<dbReference type="RefSeq" id="WP_146921754.1">
    <property type="nucleotide sequence ID" value="NZ_CP042430.1"/>
</dbReference>
<proteinExistence type="inferred from homology"/>
<protein>
    <submittedName>
        <fullName evidence="10">Type II secretion system F family protein</fullName>
    </submittedName>
</protein>
<dbReference type="GO" id="GO:0005886">
    <property type="term" value="C:plasma membrane"/>
    <property type="evidence" value="ECO:0007669"/>
    <property type="project" value="UniProtKB-SubCell"/>
</dbReference>
<comment type="subcellular location">
    <subcellularLocation>
        <location evidence="1">Cell inner membrane</location>
        <topology evidence="1">Multi-pass membrane protein</topology>
    </subcellularLocation>
</comment>
<evidence type="ECO:0000256" key="7">
    <source>
        <dbReference type="ARBA" id="ARBA00023136"/>
    </source>
</evidence>
<keyword evidence="5 8" id="KW-0812">Transmembrane</keyword>
<dbReference type="KEGG" id="bsol:FSW04_18660"/>
<organism evidence="10 11">
    <name type="scientific">Baekduia soli</name>
    <dbReference type="NCBI Taxonomy" id="496014"/>
    <lineage>
        <taxon>Bacteria</taxon>
        <taxon>Bacillati</taxon>
        <taxon>Actinomycetota</taxon>
        <taxon>Thermoleophilia</taxon>
        <taxon>Solirubrobacterales</taxon>
        <taxon>Baekduiaceae</taxon>
        <taxon>Baekduia</taxon>
    </lineage>
</organism>
<dbReference type="InterPro" id="IPR042094">
    <property type="entry name" value="T2SS_GspF_sf"/>
</dbReference>
<evidence type="ECO:0000256" key="4">
    <source>
        <dbReference type="ARBA" id="ARBA00022519"/>
    </source>
</evidence>
<dbReference type="InterPro" id="IPR018076">
    <property type="entry name" value="T2SS_GspF_dom"/>
</dbReference>
<keyword evidence="4" id="KW-0997">Cell inner membrane</keyword>
<sequence length="236" mass="25447">MAYPLVVMGFAFSVLIALVVFLVPVFIGVFKQFGGDLPTITKFTVALSNLMTGYWWALIAGGLGLVAAFRKWKATSGGLRMWDTFKLRIPMKIGDIVQKIALARWSRTLSALVSAGVPLMAALEITGKTAGNWCIEKAMADVIESVRQGGTIADPLKAAPVFPSMVGHMVGVGEETGAMDTMLTKIADFYEDQVNAAVKQLASILEPVMIVIVGGMVGFIVISMYMPLFKVYDSIK</sequence>
<evidence type="ECO:0000256" key="6">
    <source>
        <dbReference type="ARBA" id="ARBA00022989"/>
    </source>
</evidence>
<dbReference type="InterPro" id="IPR003004">
    <property type="entry name" value="GspF/PilC"/>
</dbReference>
<dbReference type="OrthoDB" id="9805682at2"/>
<evidence type="ECO:0000256" key="5">
    <source>
        <dbReference type="ARBA" id="ARBA00022692"/>
    </source>
</evidence>
<evidence type="ECO:0000256" key="1">
    <source>
        <dbReference type="ARBA" id="ARBA00004429"/>
    </source>
</evidence>
<dbReference type="Gene3D" id="1.20.81.30">
    <property type="entry name" value="Type II secretion system (T2SS), domain F"/>
    <property type="match status" value="1"/>
</dbReference>
<feature type="transmembrane region" description="Helical" evidence="8">
    <location>
        <begin position="7"/>
        <end position="33"/>
    </location>
</feature>
<gene>
    <name evidence="10" type="ORF">FSW04_18660</name>
</gene>
<evidence type="ECO:0000256" key="3">
    <source>
        <dbReference type="ARBA" id="ARBA00022475"/>
    </source>
</evidence>
<comment type="similarity">
    <text evidence="2">Belongs to the GSP F family.</text>
</comment>
<evidence type="ECO:0000256" key="8">
    <source>
        <dbReference type="SAM" id="Phobius"/>
    </source>
</evidence>
<evidence type="ECO:0000256" key="2">
    <source>
        <dbReference type="ARBA" id="ARBA00005745"/>
    </source>
</evidence>
<accession>A0A5B8U9Q6</accession>
<name>A0A5B8U9Q6_9ACTN</name>
<evidence type="ECO:0000313" key="10">
    <source>
        <dbReference type="EMBL" id="QEC49392.1"/>
    </source>
</evidence>
<keyword evidence="3" id="KW-1003">Cell membrane</keyword>
<feature type="transmembrane region" description="Helical" evidence="8">
    <location>
        <begin position="53"/>
        <end position="72"/>
    </location>
</feature>
<dbReference type="AlphaFoldDB" id="A0A5B8U9Q6"/>
<evidence type="ECO:0000259" key="9">
    <source>
        <dbReference type="Pfam" id="PF00482"/>
    </source>
</evidence>
<dbReference type="Pfam" id="PF00482">
    <property type="entry name" value="T2SSF"/>
    <property type="match status" value="1"/>
</dbReference>
<feature type="domain" description="Type II secretion system protein GspF" evidence="9">
    <location>
        <begin position="105"/>
        <end position="227"/>
    </location>
</feature>
<keyword evidence="6 8" id="KW-1133">Transmembrane helix</keyword>
<dbReference type="PANTHER" id="PTHR30012">
    <property type="entry name" value="GENERAL SECRETION PATHWAY PROTEIN"/>
    <property type="match status" value="1"/>
</dbReference>
<dbReference type="FunFam" id="1.20.81.30:FF:000001">
    <property type="entry name" value="Type II secretion system protein F"/>
    <property type="match status" value="1"/>
</dbReference>
<keyword evidence="7 8" id="KW-0472">Membrane</keyword>
<keyword evidence="11" id="KW-1185">Reference proteome</keyword>
<dbReference type="Proteomes" id="UP000321805">
    <property type="component" value="Chromosome"/>
</dbReference>
<feature type="transmembrane region" description="Helical" evidence="8">
    <location>
        <begin position="208"/>
        <end position="228"/>
    </location>
</feature>
<dbReference type="PANTHER" id="PTHR30012:SF0">
    <property type="entry name" value="TYPE II SECRETION SYSTEM PROTEIN F-RELATED"/>
    <property type="match status" value="1"/>
</dbReference>
<evidence type="ECO:0000313" key="11">
    <source>
        <dbReference type="Proteomes" id="UP000321805"/>
    </source>
</evidence>
<reference evidence="10 11" key="1">
    <citation type="journal article" date="2018" name="J. Microbiol.">
        <title>Baekduia soli gen. nov., sp. nov., a novel bacterium isolated from the soil of Baekdu Mountain and proposal of a novel family name, Baekduiaceae fam. nov.</title>
        <authorList>
            <person name="An D.S."/>
            <person name="Siddiqi M.Z."/>
            <person name="Kim K.H."/>
            <person name="Yu H.S."/>
            <person name="Im W.T."/>
        </authorList>
    </citation>
    <scope>NUCLEOTIDE SEQUENCE [LARGE SCALE GENOMIC DNA]</scope>
    <source>
        <strain evidence="10 11">BR7-21</strain>
    </source>
</reference>
<dbReference type="EMBL" id="CP042430">
    <property type="protein sequence ID" value="QEC49392.1"/>
    <property type="molecule type" value="Genomic_DNA"/>
</dbReference>